<accession>A0ABD5ZRG6</accession>
<dbReference type="Gene3D" id="2.40.30.10">
    <property type="entry name" value="Translation factors"/>
    <property type="match status" value="1"/>
</dbReference>
<dbReference type="CDD" id="cd00322">
    <property type="entry name" value="FNR_like"/>
    <property type="match status" value="1"/>
</dbReference>
<dbReference type="AlphaFoldDB" id="A0ABD5ZRG6"/>
<dbReference type="InterPro" id="IPR017927">
    <property type="entry name" value="FAD-bd_FR_type"/>
</dbReference>
<reference evidence="2 3" key="1">
    <citation type="journal article" date="2019" name="Int. J. Syst. Evol. Microbiol.">
        <title>The Global Catalogue of Microorganisms (GCM) 10K type strain sequencing project: providing services to taxonomists for standard genome sequencing and annotation.</title>
        <authorList>
            <consortium name="The Broad Institute Genomics Platform"/>
            <consortium name="The Broad Institute Genome Sequencing Center for Infectious Disease"/>
            <person name="Wu L."/>
            <person name="Ma J."/>
        </authorList>
    </citation>
    <scope>NUCLEOTIDE SEQUENCE [LARGE SCALE GENOMIC DNA]</scope>
    <source>
        <strain evidence="2 3">DT85</strain>
    </source>
</reference>
<dbReference type="InterPro" id="IPR050415">
    <property type="entry name" value="MRET"/>
</dbReference>
<feature type="domain" description="FAD-binding FR-type" evidence="1">
    <location>
        <begin position="1"/>
        <end position="102"/>
    </location>
</feature>
<keyword evidence="3" id="KW-1185">Reference proteome</keyword>
<dbReference type="InterPro" id="IPR039261">
    <property type="entry name" value="FNR_nucleotide-bd"/>
</dbReference>
<dbReference type="PROSITE" id="PS51384">
    <property type="entry name" value="FAD_FR"/>
    <property type="match status" value="1"/>
</dbReference>
<dbReference type="Pfam" id="PF00970">
    <property type="entry name" value="FAD_binding_6"/>
    <property type="match status" value="1"/>
</dbReference>
<name>A0ABD5ZRG6_9EURY</name>
<dbReference type="SUPFAM" id="SSF52343">
    <property type="entry name" value="Ferredoxin reductase-like, C-terminal NADP-linked domain"/>
    <property type="match status" value="1"/>
</dbReference>
<dbReference type="GeneID" id="79267526"/>
<dbReference type="Proteomes" id="UP001596398">
    <property type="component" value="Unassembled WGS sequence"/>
</dbReference>
<dbReference type="InterPro" id="IPR017938">
    <property type="entry name" value="Riboflavin_synthase-like_b-brl"/>
</dbReference>
<dbReference type="RefSeq" id="WP_276233969.1">
    <property type="nucleotide sequence ID" value="NZ_CP119802.1"/>
</dbReference>
<dbReference type="PANTHER" id="PTHR47354:SF5">
    <property type="entry name" value="PROTEIN RFBI"/>
    <property type="match status" value="1"/>
</dbReference>
<dbReference type="SUPFAM" id="SSF63380">
    <property type="entry name" value="Riboflavin synthase domain-like"/>
    <property type="match status" value="1"/>
</dbReference>
<protein>
    <submittedName>
        <fullName evidence="2">FAD-dependent oxidoreductase</fullName>
    </submittedName>
</protein>
<sequence>MEPAETTVRAVRDVGPDTVAIDLASPAGFAAEPGQFVKLTAVLDGEEESRFYTVSSPETDDAFELTVSYDADEAGGFSEYLLALDAGDAVTVTGPFGRDYYEGEARSLVLAGGPGVGPAVAIAERALRDGNEVTVVYRDDAPVHEDRLAAAASAGAEVFVLGDDDAVREAVADAYDGQQLFVYGFADFVDLAEASVTAAGGDLDGAKVESFG</sequence>
<proteinExistence type="predicted"/>
<gene>
    <name evidence="2" type="ORF">ACFQJ4_10920</name>
</gene>
<evidence type="ECO:0000259" key="1">
    <source>
        <dbReference type="PROSITE" id="PS51384"/>
    </source>
</evidence>
<evidence type="ECO:0000313" key="3">
    <source>
        <dbReference type="Proteomes" id="UP001596398"/>
    </source>
</evidence>
<dbReference type="InterPro" id="IPR008333">
    <property type="entry name" value="Cbr1-like_FAD-bd_dom"/>
</dbReference>
<dbReference type="EMBL" id="JBHTAP010000001">
    <property type="protein sequence ID" value="MFC7235828.1"/>
    <property type="molecule type" value="Genomic_DNA"/>
</dbReference>
<organism evidence="2 3">
    <name type="scientific">Halosegnis marinus</name>
    <dbReference type="NCBI Taxonomy" id="3034023"/>
    <lineage>
        <taxon>Archaea</taxon>
        <taxon>Methanobacteriati</taxon>
        <taxon>Methanobacteriota</taxon>
        <taxon>Stenosarchaea group</taxon>
        <taxon>Halobacteria</taxon>
        <taxon>Halobacteriales</taxon>
        <taxon>Natronomonadaceae</taxon>
        <taxon>Halosegnis</taxon>
    </lineage>
</organism>
<evidence type="ECO:0000313" key="2">
    <source>
        <dbReference type="EMBL" id="MFC7235828.1"/>
    </source>
</evidence>
<comment type="caution">
    <text evidence="2">The sequence shown here is derived from an EMBL/GenBank/DDBJ whole genome shotgun (WGS) entry which is preliminary data.</text>
</comment>
<dbReference type="PANTHER" id="PTHR47354">
    <property type="entry name" value="NADH OXIDOREDUCTASE HCR"/>
    <property type="match status" value="1"/>
</dbReference>